<dbReference type="Proteomes" id="UP000199601">
    <property type="component" value="Unassembled WGS sequence"/>
</dbReference>
<name>A0A0U1DIR9_9MYCO</name>
<dbReference type="Gene3D" id="3.40.47.10">
    <property type="match status" value="1"/>
</dbReference>
<evidence type="ECO:0000313" key="1">
    <source>
        <dbReference type="EMBL" id="CQD17245.1"/>
    </source>
</evidence>
<dbReference type="PANTHER" id="PTHR42870">
    <property type="entry name" value="ACETYL-COA C-ACETYLTRANSFERASE"/>
    <property type="match status" value="1"/>
</dbReference>
<dbReference type="PANTHER" id="PTHR42870:SF1">
    <property type="entry name" value="NON-SPECIFIC LIPID-TRANSFER PROTEIN-LIKE 2"/>
    <property type="match status" value="1"/>
</dbReference>
<dbReference type="GO" id="GO:0016746">
    <property type="term" value="F:acyltransferase activity"/>
    <property type="evidence" value="ECO:0007669"/>
    <property type="project" value="InterPro"/>
</dbReference>
<dbReference type="SUPFAM" id="SSF53901">
    <property type="entry name" value="Thiolase-like"/>
    <property type="match status" value="1"/>
</dbReference>
<sequence length="177" mass="19202">MFIARAGVAQAGVFGPEVAEVGLEFTVEVLQRQDLGDSGDVDATGDQGTDALQAHHVVIAITDHYMRKYGATREDFGRLCVAQRDNALSNPLALQRRPLTLEDYLAARPICDPVHLYDCVMPCAGAEAFIVTTPEIAERRGLRTACILSTIERHNAFPDDPVQWRGGGGCPRRSVPG</sequence>
<keyword evidence="2" id="KW-1185">Reference proteome</keyword>
<keyword evidence="1" id="KW-0808">Transferase</keyword>
<gene>
    <name evidence="1" type="ORF">BN000_03748</name>
</gene>
<protein>
    <submittedName>
        <fullName evidence="1">Acetyl-CoA acetyltransferase</fullName>
    </submittedName>
</protein>
<dbReference type="InterPro" id="IPR016039">
    <property type="entry name" value="Thiolase-like"/>
</dbReference>
<proteinExistence type="predicted"/>
<reference evidence="2" key="1">
    <citation type="submission" date="2015-03" db="EMBL/GenBank/DDBJ databases">
        <authorList>
            <person name="Urmite Genomes"/>
        </authorList>
    </citation>
    <scope>NUCLEOTIDE SEQUENCE [LARGE SCALE GENOMIC DNA]</scope>
    <source>
        <strain evidence="2">CSUR P1344</strain>
    </source>
</reference>
<evidence type="ECO:0000313" key="2">
    <source>
        <dbReference type="Proteomes" id="UP000199601"/>
    </source>
</evidence>
<organism evidence="1 2">
    <name type="scientific">Mycobacterium europaeum</name>
    <dbReference type="NCBI Taxonomy" id="761804"/>
    <lineage>
        <taxon>Bacteria</taxon>
        <taxon>Bacillati</taxon>
        <taxon>Actinomycetota</taxon>
        <taxon>Actinomycetes</taxon>
        <taxon>Mycobacteriales</taxon>
        <taxon>Mycobacteriaceae</taxon>
        <taxon>Mycobacterium</taxon>
        <taxon>Mycobacterium simiae complex</taxon>
    </lineage>
</organism>
<dbReference type="EMBL" id="CTEC01000002">
    <property type="protein sequence ID" value="CQD17245.1"/>
    <property type="molecule type" value="Genomic_DNA"/>
</dbReference>
<accession>A0A0U1DIR9</accession>
<dbReference type="AlphaFoldDB" id="A0A0U1DIR9"/>